<dbReference type="Gene3D" id="1.20.1250.20">
    <property type="entry name" value="MFS general substrate transporter like domains"/>
    <property type="match status" value="1"/>
</dbReference>
<dbReference type="EMBL" id="PYAS01000014">
    <property type="protein sequence ID" value="PSL24307.1"/>
    <property type="molecule type" value="Genomic_DNA"/>
</dbReference>
<dbReference type="OrthoDB" id="9812221at2"/>
<dbReference type="InterPro" id="IPR036259">
    <property type="entry name" value="MFS_trans_sf"/>
</dbReference>
<evidence type="ECO:0000256" key="4">
    <source>
        <dbReference type="ARBA" id="ARBA00022989"/>
    </source>
</evidence>
<dbReference type="RefSeq" id="WP_106598283.1">
    <property type="nucleotide sequence ID" value="NZ_PYAS01000014.1"/>
</dbReference>
<dbReference type="Pfam" id="PF07690">
    <property type="entry name" value="MFS_1"/>
    <property type="match status" value="1"/>
</dbReference>
<gene>
    <name evidence="8" type="ORF">CLV60_114134</name>
</gene>
<sequence length="419" mass="44679">MSEAKPTFTGYEKFIIALLATLQFTVVLDFMVLSPLGYILLDKLSITTSQFGLVVSAYAFSAGASGLLTAGFADKFDRKKLLLFFYVGFLIGTLFCGIAPTYHLLLAARIFTGIFGGVIGSISFAIITDLFAINVRGRVMGFVQMAFASSQVLGIPIGLYLANQFSWHAPFLMIVGLGLIVGVLIVTQMKPIDAHLKNPRKGNAFQHLAKTLARPDYLQGFAATALLATGGFMLMPFGTAFGVHNLGIAEGSLPTLYMVTGISMLVFSPMIGKLSDKTGKYKVFLMGSTVTCIMTLIYCNLSVTPLWIIIGLNVLLFIGITGRMISASALMTAVPDPQDRGAYMGINSSIQQIAGGLASLLAGFIVSETSTGFIENYPLLGDVVVFAVIVTALLMYRIHKYVAAKLAAVAPANAPNPAV</sequence>
<feature type="transmembrane region" description="Helical" evidence="6">
    <location>
        <begin position="51"/>
        <end position="69"/>
    </location>
</feature>
<protein>
    <submittedName>
        <fullName evidence="8">Putative MFS family arabinose efflux permease</fullName>
    </submittedName>
</protein>
<evidence type="ECO:0000259" key="7">
    <source>
        <dbReference type="PROSITE" id="PS50850"/>
    </source>
</evidence>
<feature type="transmembrane region" description="Helical" evidence="6">
    <location>
        <begin position="255"/>
        <end position="271"/>
    </location>
</feature>
<comment type="subcellular location">
    <subcellularLocation>
        <location evidence="1">Cell membrane</location>
        <topology evidence="1">Multi-pass membrane protein</topology>
    </subcellularLocation>
</comment>
<accession>A0A2P8FRI0</accession>
<dbReference type="AlphaFoldDB" id="A0A2P8FRI0"/>
<keyword evidence="9" id="KW-1185">Reference proteome</keyword>
<dbReference type="PANTHER" id="PTHR43124">
    <property type="entry name" value="PURINE EFFLUX PUMP PBUE"/>
    <property type="match status" value="1"/>
</dbReference>
<feature type="transmembrane region" description="Helical" evidence="6">
    <location>
        <begin position="106"/>
        <end position="127"/>
    </location>
</feature>
<dbReference type="CDD" id="cd17324">
    <property type="entry name" value="MFS_NepI_like"/>
    <property type="match status" value="1"/>
</dbReference>
<feature type="transmembrane region" description="Helical" evidence="6">
    <location>
        <begin position="342"/>
        <end position="365"/>
    </location>
</feature>
<dbReference type="PANTHER" id="PTHR43124:SF3">
    <property type="entry name" value="CHLORAMPHENICOL EFFLUX PUMP RV0191"/>
    <property type="match status" value="1"/>
</dbReference>
<reference evidence="8 9" key="1">
    <citation type="submission" date="2018-03" db="EMBL/GenBank/DDBJ databases">
        <title>Genomic Encyclopedia of Archaeal and Bacterial Type Strains, Phase II (KMG-II): from individual species to whole genera.</title>
        <authorList>
            <person name="Goeker M."/>
        </authorList>
    </citation>
    <scope>NUCLEOTIDE SEQUENCE [LARGE SCALE GENOMIC DNA]</scope>
    <source>
        <strain evidence="8 9">DSM 29057</strain>
    </source>
</reference>
<keyword evidence="3 6" id="KW-0812">Transmembrane</keyword>
<dbReference type="Proteomes" id="UP000241964">
    <property type="component" value="Unassembled WGS sequence"/>
</dbReference>
<dbReference type="PROSITE" id="PS50850">
    <property type="entry name" value="MFS"/>
    <property type="match status" value="1"/>
</dbReference>
<dbReference type="GO" id="GO:0022857">
    <property type="term" value="F:transmembrane transporter activity"/>
    <property type="evidence" value="ECO:0007669"/>
    <property type="project" value="InterPro"/>
</dbReference>
<dbReference type="InterPro" id="IPR011701">
    <property type="entry name" value="MFS"/>
</dbReference>
<feature type="transmembrane region" description="Helical" evidence="6">
    <location>
        <begin position="377"/>
        <end position="396"/>
    </location>
</feature>
<feature type="transmembrane region" description="Helical" evidence="6">
    <location>
        <begin position="283"/>
        <end position="301"/>
    </location>
</feature>
<evidence type="ECO:0000256" key="3">
    <source>
        <dbReference type="ARBA" id="ARBA00022692"/>
    </source>
</evidence>
<organism evidence="8 9">
    <name type="scientific">Dyadobacter jiangsuensis</name>
    <dbReference type="NCBI Taxonomy" id="1591085"/>
    <lineage>
        <taxon>Bacteria</taxon>
        <taxon>Pseudomonadati</taxon>
        <taxon>Bacteroidota</taxon>
        <taxon>Cytophagia</taxon>
        <taxon>Cytophagales</taxon>
        <taxon>Spirosomataceae</taxon>
        <taxon>Dyadobacter</taxon>
    </lineage>
</organism>
<evidence type="ECO:0000313" key="9">
    <source>
        <dbReference type="Proteomes" id="UP000241964"/>
    </source>
</evidence>
<evidence type="ECO:0000256" key="1">
    <source>
        <dbReference type="ARBA" id="ARBA00004651"/>
    </source>
</evidence>
<feature type="transmembrane region" description="Helical" evidence="6">
    <location>
        <begin position="307"/>
        <end position="330"/>
    </location>
</feature>
<dbReference type="InterPro" id="IPR050189">
    <property type="entry name" value="MFS_Efflux_Transporters"/>
</dbReference>
<keyword evidence="2" id="KW-1003">Cell membrane</keyword>
<evidence type="ECO:0000256" key="5">
    <source>
        <dbReference type="ARBA" id="ARBA00023136"/>
    </source>
</evidence>
<keyword evidence="5 6" id="KW-0472">Membrane</keyword>
<proteinExistence type="predicted"/>
<keyword evidence="4 6" id="KW-1133">Transmembrane helix</keyword>
<comment type="caution">
    <text evidence="8">The sequence shown here is derived from an EMBL/GenBank/DDBJ whole genome shotgun (WGS) entry which is preliminary data.</text>
</comment>
<feature type="transmembrane region" description="Helical" evidence="6">
    <location>
        <begin position="167"/>
        <end position="187"/>
    </location>
</feature>
<feature type="transmembrane region" description="Helical" evidence="6">
    <location>
        <begin position="139"/>
        <end position="161"/>
    </location>
</feature>
<dbReference type="InterPro" id="IPR020846">
    <property type="entry name" value="MFS_dom"/>
</dbReference>
<dbReference type="GO" id="GO:0005886">
    <property type="term" value="C:plasma membrane"/>
    <property type="evidence" value="ECO:0007669"/>
    <property type="project" value="UniProtKB-SubCell"/>
</dbReference>
<feature type="transmembrane region" description="Helical" evidence="6">
    <location>
        <begin position="14"/>
        <end position="39"/>
    </location>
</feature>
<evidence type="ECO:0000313" key="8">
    <source>
        <dbReference type="EMBL" id="PSL24307.1"/>
    </source>
</evidence>
<dbReference type="SUPFAM" id="SSF103473">
    <property type="entry name" value="MFS general substrate transporter"/>
    <property type="match status" value="1"/>
</dbReference>
<evidence type="ECO:0000256" key="2">
    <source>
        <dbReference type="ARBA" id="ARBA00022475"/>
    </source>
</evidence>
<feature type="transmembrane region" description="Helical" evidence="6">
    <location>
        <begin position="220"/>
        <end position="243"/>
    </location>
</feature>
<feature type="domain" description="Major facilitator superfamily (MFS) profile" evidence="7">
    <location>
        <begin position="15"/>
        <end position="399"/>
    </location>
</feature>
<name>A0A2P8FRI0_9BACT</name>
<feature type="transmembrane region" description="Helical" evidence="6">
    <location>
        <begin position="81"/>
        <end position="100"/>
    </location>
</feature>
<evidence type="ECO:0000256" key="6">
    <source>
        <dbReference type="SAM" id="Phobius"/>
    </source>
</evidence>